<accession>A0AAD7Z778</accession>
<dbReference type="Proteomes" id="UP001233999">
    <property type="component" value="Unassembled WGS sequence"/>
</dbReference>
<name>A0AAD7Z778_DIPPU</name>
<reference evidence="1" key="2">
    <citation type="submission" date="2023-05" db="EMBL/GenBank/DDBJ databases">
        <authorList>
            <person name="Fouks B."/>
        </authorList>
    </citation>
    <scope>NUCLEOTIDE SEQUENCE</scope>
    <source>
        <strain evidence="1">Stay&amp;Tobe</strain>
        <tissue evidence="1">Testes</tissue>
    </source>
</reference>
<evidence type="ECO:0000313" key="1">
    <source>
        <dbReference type="EMBL" id="KAJ9575344.1"/>
    </source>
</evidence>
<keyword evidence="2" id="KW-1185">Reference proteome</keyword>
<feature type="non-terminal residue" evidence="1">
    <location>
        <position position="51"/>
    </location>
</feature>
<gene>
    <name evidence="1" type="ORF">L9F63_025703</name>
</gene>
<dbReference type="AlphaFoldDB" id="A0AAD7Z778"/>
<comment type="caution">
    <text evidence="1">The sequence shown here is derived from an EMBL/GenBank/DDBJ whole genome shotgun (WGS) entry which is preliminary data.</text>
</comment>
<organism evidence="1 2">
    <name type="scientific">Diploptera punctata</name>
    <name type="common">Pacific beetle cockroach</name>
    <dbReference type="NCBI Taxonomy" id="6984"/>
    <lineage>
        <taxon>Eukaryota</taxon>
        <taxon>Metazoa</taxon>
        <taxon>Ecdysozoa</taxon>
        <taxon>Arthropoda</taxon>
        <taxon>Hexapoda</taxon>
        <taxon>Insecta</taxon>
        <taxon>Pterygota</taxon>
        <taxon>Neoptera</taxon>
        <taxon>Polyneoptera</taxon>
        <taxon>Dictyoptera</taxon>
        <taxon>Blattodea</taxon>
        <taxon>Blaberoidea</taxon>
        <taxon>Blaberidae</taxon>
        <taxon>Diplopterinae</taxon>
        <taxon>Diploptera</taxon>
    </lineage>
</organism>
<feature type="non-terminal residue" evidence="1">
    <location>
        <position position="1"/>
    </location>
</feature>
<protein>
    <submittedName>
        <fullName evidence="1">Uncharacterized protein</fullName>
    </submittedName>
</protein>
<dbReference type="EMBL" id="JASPKZ010009964">
    <property type="protein sequence ID" value="KAJ9575344.1"/>
    <property type="molecule type" value="Genomic_DNA"/>
</dbReference>
<sequence>LPLPPGGPVGPPAQIFGPSGWPWFWDPSIRAILYKMFSTTYPNVFGLYKFS</sequence>
<reference evidence="1" key="1">
    <citation type="journal article" date="2023" name="IScience">
        <title>Live-bearing cockroach genome reveals convergent evolutionary mechanisms linked to viviparity in insects and beyond.</title>
        <authorList>
            <person name="Fouks B."/>
            <person name="Harrison M.C."/>
            <person name="Mikhailova A.A."/>
            <person name="Marchal E."/>
            <person name="English S."/>
            <person name="Carruthers M."/>
            <person name="Jennings E.C."/>
            <person name="Chiamaka E.L."/>
            <person name="Frigard R.A."/>
            <person name="Pippel M."/>
            <person name="Attardo G.M."/>
            <person name="Benoit J.B."/>
            <person name="Bornberg-Bauer E."/>
            <person name="Tobe S.S."/>
        </authorList>
    </citation>
    <scope>NUCLEOTIDE SEQUENCE</scope>
    <source>
        <strain evidence="1">Stay&amp;Tobe</strain>
    </source>
</reference>
<evidence type="ECO:0000313" key="2">
    <source>
        <dbReference type="Proteomes" id="UP001233999"/>
    </source>
</evidence>
<proteinExistence type="predicted"/>